<proteinExistence type="predicted"/>
<evidence type="ECO:0000313" key="2">
    <source>
        <dbReference type="EMBL" id="CAF4361781.1"/>
    </source>
</evidence>
<feature type="compositionally biased region" description="Polar residues" evidence="1">
    <location>
        <begin position="24"/>
        <end position="43"/>
    </location>
</feature>
<organism evidence="2 3">
    <name type="scientific">Adineta steineri</name>
    <dbReference type="NCBI Taxonomy" id="433720"/>
    <lineage>
        <taxon>Eukaryota</taxon>
        <taxon>Metazoa</taxon>
        <taxon>Spiralia</taxon>
        <taxon>Gnathifera</taxon>
        <taxon>Rotifera</taxon>
        <taxon>Eurotatoria</taxon>
        <taxon>Bdelloidea</taxon>
        <taxon>Adinetida</taxon>
        <taxon>Adinetidae</taxon>
        <taxon>Adineta</taxon>
    </lineage>
</organism>
<dbReference type="EMBL" id="CAJOAY010022912">
    <property type="protein sequence ID" value="CAF4361781.1"/>
    <property type="molecule type" value="Genomic_DNA"/>
</dbReference>
<accession>A0A820LRM4</accession>
<reference evidence="2" key="1">
    <citation type="submission" date="2021-02" db="EMBL/GenBank/DDBJ databases">
        <authorList>
            <person name="Nowell W R."/>
        </authorList>
    </citation>
    <scope>NUCLEOTIDE SEQUENCE</scope>
</reference>
<evidence type="ECO:0000313" key="3">
    <source>
        <dbReference type="Proteomes" id="UP000663881"/>
    </source>
</evidence>
<name>A0A820LRM4_9BILA</name>
<feature type="non-terminal residue" evidence="2">
    <location>
        <position position="43"/>
    </location>
</feature>
<feature type="region of interest" description="Disordered" evidence="1">
    <location>
        <begin position="1"/>
        <end position="43"/>
    </location>
</feature>
<comment type="caution">
    <text evidence="2">The sequence shown here is derived from an EMBL/GenBank/DDBJ whole genome shotgun (WGS) entry which is preliminary data.</text>
</comment>
<protein>
    <submittedName>
        <fullName evidence="2">Uncharacterized protein</fullName>
    </submittedName>
</protein>
<gene>
    <name evidence="2" type="ORF">OKA104_LOCUS49365</name>
</gene>
<evidence type="ECO:0000256" key="1">
    <source>
        <dbReference type="SAM" id="MobiDB-lite"/>
    </source>
</evidence>
<dbReference type="AlphaFoldDB" id="A0A820LRM4"/>
<sequence>MSKIRWNSVGRKSSKDDILPFNTGRRQTMPLKTSLSAPASANA</sequence>
<dbReference type="Proteomes" id="UP000663881">
    <property type="component" value="Unassembled WGS sequence"/>
</dbReference>